<evidence type="ECO:0000313" key="4">
    <source>
        <dbReference type="EMBL" id="EFJ19050.1"/>
    </source>
</evidence>
<evidence type="ECO:0008006" key="6">
    <source>
        <dbReference type="Google" id="ProtNLM"/>
    </source>
</evidence>
<dbReference type="InParanoid" id="D8S8I6"/>
<dbReference type="KEGG" id="smo:SELMODRAFT_111452"/>
<dbReference type="PANTHER" id="PTHR47926:SF533">
    <property type="entry name" value="DYW DOMAIN-CONTAINING PROTEIN"/>
    <property type="match status" value="1"/>
</dbReference>
<dbReference type="GO" id="GO:0009451">
    <property type="term" value="P:RNA modification"/>
    <property type="evidence" value="ECO:0007669"/>
    <property type="project" value="InterPro"/>
</dbReference>
<dbReference type="HOGENOM" id="CLU_002706_0_0_1"/>
<dbReference type="eggNOG" id="KOG4197">
    <property type="taxonomic scope" value="Eukaryota"/>
</dbReference>
<keyword evidence="3" id="KW-0732">Signal</keyword>
<dbReference type="AlphaFoldDB" id="D8S8I6"/>
<proteinExistence type="predicted"/>
<dbReference type="Gene3D" id="1.25.40.10">
    <property type="entry name" value="Tetratricopeptide repeat domain"/>
    <property type="match status" value="1"/>
</dbReference>
<dbReference type="NCBIfam" id="TIGR00756">
    <property type="entry name" value="PPR"/>
    <property type="match status" value="1"/>
</dbReference>
<gene>
    <name evidence="4" type="ORF">SELMODRAFT_111452</name>
</gene>
<dbReference type="EMBL" id="GL377607">
    <property type="protein sequence ID" value="EFJ19050.1"/>
    <property type="molecule type" value="Genomic_DNA"/>
</dbReference>
<reference evidence="4 5" key="1">
    <citation type="journal article" date="2011" name="Science">
        <title>The Selaginella genome identifies genetic changes associated with the evolution of vascular plants.</title>
        <authorList>
            <person name="Banks J.A."/>
            <person name="Nishiyama T."/>
            <person name="Hasebe M."/>
            <person name="Bowman J.L."/>
            <person name="Gribskov M."/>
            <person name="dePamphilis C."/>
            <person name="Albert V.A."/>
            <person name="Aono N."/>
            <person name="Aoyama T."/>
            <person name="Ambrose B.A."/>
            <person name="Ashton N.W."/>
            <person name="Axtell M.J."/>
            <person name="Barker E."/>
            <person name="Barker M.S."/>
            <person name="Bennetzen J.L."/>
            <person name="Bonawitz N.D."/>
            <person name="Chapple C."/>
            <person name="Cheng C."/>
            <person name="Correa L.G."/>
            <person name="Dacre M."/>
            <person name="DeBarry J."/>
            <person name="Dreyer I."/>
            <person name="Elias M."/>
            <person name="Engstrom E.M."/>
            <person name="Estelle M."/>
            <person name="Feng L."/>
            <person name="Finet C."/>
            <person name="Floyd S.K."/>
            <person name="Frommer W.B."/>
            <person name="Fujita T."/>
            <person name="Gramzow L."/>
            <person name="Gutensohn M."/>
            <person name="Harholt J."/>
            <person name="Hattori M."/>
            <person name="Heyl A."/>
            <person name="Hirai T."/>
            <person name="Hiwatashi Y."/>
            <person name="Ishikawa M."/>
            <person name="Iwata M."/>
            <person name="Karol K.G."/>
            <person name="Koehler B."/>
            <person name="Kolukisaoglu U."/>
            <person name="Kubo M."/>
            <person name="Kurata T."/>
            <person name="Lalonde S."/>
            <person name="Li K."/>
            <person name="Li Y."/>
            <person name="Litt A."/>
            <person name="Lyons E."/>
            <person name="Manning G."/>
            <person name="Maruyama T."/>
            <person name="Michael T.P."/>
            <person name="Mikami K."/>
            <person name="Miyazaki S."/>
            <person name="Morinaga S."/>
            <person name="Murata T."/>
            <person name="Mueller-Roeber B."/>
            <person name="Nelson D.R."/>
            <person name="Obara M."/>
            <person name="Oguri Y."/>
            <person name="Olmstead R.G."/>
            <person name="Onodera N."/>
            <person name="Petersen B.L."/>
            <person name="Pils B."/>
            <person name="Prigge M."/>
            <person name="Rensing S.A."/>
            <person name="Riano-Pachon D.M."/>
            <person name="Roberts A.W."/>
            <person name="Sato Y."/>
            <person name="Scheller H.V."/>
            <person name="Schulz B."/>
            <person name="Schulz C."/>
            <person name="Shakirov E.V."/>
            <person name="Shibagaki N."/>
            <person name="Shinohara N."/>
            <person name="Shippen D.E."/>
            <person name="Soerensen I."/>
            <person name="Sotooka R."/>
            <person name="Sugimoto N."/>
            <person name="Sugita M."/>
            <person name="Sumikawa N."/>
            <person name="Tanurdzic M."/>
            <person name="Theissen G."/>
            <person name="Ulvskov P."/>
            <person name="Wakazuki S."/>
            <person name="Weng J.K."/>
            <person name="Willats W.W."/>
            <person name="Wipf D."/>
            <person name="Wolf P.G."/>
            <person name="Yang L."/>
            <person name="Zimmer A.D."/>
            <person name="Zhu Q."/>
            <person name="Mitros T."/>
            <person name="Hellsten U."/>
            <person name="Loque D."/>
            <person name="Otillar R."/>
            <person name="Salamov A."/>
            <person name="Schmutz J."/>
            <person name="Shapiro H."/>
            <person name="Lindquist E."/>
            <person name="Lucas S."/>
            <person name="Rokhsar D."/>
            <person name="Grigoriev I.V."/>
        </authorList>
    </citation>
    <scope>NUCLEOTIDE SEQUENCE [LARGE SCALE GENOMIC DNA]</scope>
</reference>
<protein>
    <recommendedName>
        <fullName evidence="6">Pentacotripeptide-repeat region of PRORP domain-containing protein</fullName>
    </recommendedName>
</protein>
<dbReference type="InterPro" id="IPR046960">
    <property type="entry name" value="PPR_At4g14850-like_plant"/>
</dbReference>
<keyword evidence="5" id="KW-1185">Reference proteome</keyword>
<evidence type="ECO:0000256" key="2">
    <source>
        <dbReference type="PROSITE-ProRule" id="PRU00708"/>
    </source>
</evidence>
<evidence type="ECO:0000313" key="5">
    <source>
        <dbReference type="Proteomes" id="UP000001514"/>
    </source>
</evidence>
<dbReference type="OrthoDB" id="185373at2759"/>
<dbReference type="PANTHER" id="PTHR47926">
    <property type="entry name" value="PENTATRICOPEPTIDE REPEAT-CONTAINING PROTEIN"/>
    <property type="match status" value="1"/>
</dbReference>
<name>D8S8I6_SELML</name>
<evidence type="ECO:0000256" key="3">
    <source>
        <dbReference type="SAM" id="SignalP"/>
    </source>
</evidence>
<evidence type="ECO:0000256" key="1">
    <source>
        <dbReference type="ARBA" id="ARBA00022737"/>
    </source>
</evidence>
<accession>D8S8I6</accession>
<feature type="signal peptide" evidence="3">
    <location>
        <begin position="1"/>
        <end position="25"/>
    </location>
</feature>
<dbReference type="STRING" id="88036.D8S8I6"/>
<dbReference type="GO" id="GO:0003723">
    <property type="term" value="F:RNA binding"/>
    <property type="evidence" value="ECO:0007669"/>
    <property type="project" value="InterPro"/>
</dbReference>
<dbReference type="InterPro" id="IPR002885">
    <property type="entry name" value="PPR_rpt"/>
</dbReference>
<organism evidence="5">
    <name type="scientific">Selaginella moellendorffii</name>
    <name type="common">Spikemoss</name>
    <dbReference type="NCBI Taxonomy" id="88036"/>
    <lineage>
        <taxon>Eukaryota</taxon>
        <taxon>Viridiplantae</taxon>
        <taxon>Streptophyta</taxon>
        <taxon>Embryophyta</taxon>
        <taxon>Tracheophyta</taxon>
        <taxon>Lycopodiopsida</taxon>
        <taxon>Selaginellales</taxon>
        <taxon>Selaginellaceae</taxon>
        <taxon>Selaginella</taxon>
    </lineage>
</organism>
<dbReference type="Gramene" id="EFJ19050">
    <property type="protein sequence ID" value="EFJ19050"/>
    <property type="gene ID" value="SELMODRAFT_111452"/>
</dbReference>
<dbReference type="Proteomes" id="UP000001514">
    <property type="component" value="Unassembled WGS sequence"/>
</dbReference>
<sequence length="185" mass="19955">MPDRDPISWTTLLLLFAQTGHLELAHSLFKQMPAQDLIAWTALITSHARIGRPGSALALSWAMQIHGHAPDDATFTSLLPACSHAGDLRTGICWLRSMDADWGLTPSKEQYGCVVDLLGRSGHLAAAEELVATMPYTPEALDWICLLSRSDSAVGFGRGAAKQAMDLSPESPASYILLSNITTKI</sequence>
<feature type="repeat" description="PPR" evidence="2">
    <location>
        <begin position="5"/>
        <end position="39"/>
    </location>
</feature>
<dbReference type="PROSITE" id="PS51375">
    <property type="entry name" value="PPR"/>
    <property type="match status" value="1"/>
</dbReference>
<keyword evidence="1" id="KW-0677">Repeat</keyword>
<dbReference type="Pfam" id="PF01535">
    <property type="entry name" value="PPR"/>
    <property type="match status" value="2"/>
</dbReference>
<dbReference type="InterPro" id="IPR011990">
    <property type="entry name" value="TPR-like_helical_dom_sf"/>
</dbReference>
<feature type="chain" id="PRO_5003122495" description="Pentacotripeptide-repeat region of PRORP domain-containing protein" evidence="3">
    <location>
        <begin position="26"/>
        <end position="185"/>
    </location>
</feature>